<accession>A0A0N5BJE8</accession>
<evidence type="ECO:0000256" key="1">
    <source>
        <dbReference type="SAM" id="Phobius"/>
    </source>
</evidence>
<protein>
    <submittedName>
        <fullName evidence="4">Transmembrane protein</fullName>
    </submittedName>
</protein>
<sequence length="597" mass="67449">MFKILSLIALLFHLSYNVEGLCNYFQNYYLLGQLTNTDIQQHTCKNDADTCEYLSFDFPGLAIGSFSGCPEETNYVLTIIIGQRSDVYNEFKGIMNNKTGFIDHDLLCQRSIDGNQPFIIDTMSGKAKFYVHCYNQNETYNNPEVQFNPPTTDATPVNCNSGQGQNICHEGYCGMFEVSSITPDGKSQVSQKYQYCPNRMFNQLYIIKTNGSDLFNTALINDLNTLGPICVDKLNLKFLYKNGLSSYFMYVNCYVPNNTNSVQFPEIPNLMFYATTTTTTTSNPIITTTKLATPSRNCEFYLKYNLLGQLQNTSVQEHRCKSDYVTCAYVSLYIPGLVDGYFSGCPEETNHILSTIVSRRFDVFFEFKDIMSNKTGLIDHGLLCQRFMHGNQPYLINTITGVGEFFVQCYNQNEVYNEPEVKYPPSIDVTPVKCNNGQGRAICTEGYCGMLELSSITPNEYFQRSNQYQLCPNDIINQLYFVGTRLNNTFSKALRHATLGIAPVCINKQSSQVLSKNDLSSYFWYVNCYVPNDTVSVQFPEIPNLMLYVSTTTSLIPTITATTSDPITTTTKIAIPSCSFSIITVILFIIISFIFKS</sequence>
<keyword evidence="1" id="KW-1133">Transmembrane helix</keyword>
<dbReference type="WBParaSite" id="SPAL_0000607400.1">
    <property type="protein sequence ID" value="SPAL_0000607400.1"/>
    <property type="gene ID" value="SPAL_0000607400"/>
</dbReference>
<keyword evidence="1" id="KW-0812">Transmembrane</keyword>
<dbReference type="STRING" id="174720.A0A0N5BJE8"/>
<feature type="chain" id="PRO_5005894384" evidence="2">
    <location>
        <begin position="21"/>
        <end position="597"/>
    </location>
</feature>
<evidence type="ECO:0000256" key="2">
    <source>
        <dbReference type="SAM" id="SignalP"/>
    </source>
</evidence>
<organism evidence="3 4">
    <name type="scientific">Strongyloides papillosus</name>
    <name type="common">Intestinal threadworm</name>
    <dbReference type="NCBI Taxonomy" id="174720"/>
    <lineage>
        <taxon>Eukaryota</taxon>
        <taxon>Metazoa</taxon>
        <taxon>Ecdysozoa</taxon>
        <taxon>Nematoda</taxon>
        <taxon>Chromadorea</taxon>
        <taxon>Rhabditida</taxon>
        <taxon>Tylenchina</taxon>
        <taxon>Panagrolaimomorpha</taxon>
        <taxon>Strongyloidoidea</taxon>
        <taxon>Strongyloididae</taxon>
        <taxon>Strongyloides</taxon>
    </lineage>
</organism>
<feature type="transmembrane region" description="Helical" evidence="1">
    <location>
        <begin position="573"/>
        <end position="595"/>
    </location>
</feature>
<evidence type="ECO:0000313" key="4">
    <source>
        <dbReference type="WBParaSite" id="SPAL_0000607400.1"/>
    </source>
</evidence>
<name>A0A0N5BJE8_STREA</name>
<keyword evidence="2" id="KW-0732">Signal</keyword>
<proteinExistence type="predicted"/>
<dbReference type="AlphaFoldDB" id="A0A0N5BJE8"/>
<feature type="signal peptide" evidence="2">
    <location>
        <begin position="1"/>
        <end position="20"/>
    </location>
</feature>
<keyword evidence="3" id="KW-1185">Reference proteome</keyword>
<reference evidence="4" key="1">
    <citation type="submission" date="2017-02" db="UniProtKB">
        <authorList>
            <consortium name="WormBaseParasite"/>
        </authorList>
    </citation>
    <scope>IDENTIFICATION</scope>
</reference>
<evidence type="ECO:0000313" key="3">
    <source>
        <dbReference type="Proteomes" id="UP000046392"/>
    </source>
</evidence>
<keyword evidence="1" id="KW-0472">Membrane</keyword>
<dbReference type="Proteomes" id="UP000046392">
    <property type="component" value="Unplaced"/>
</dbReference>